<dbReference type="RefSeq" id="WP_146474293.1">
    <property type="nucleotide sequence ID" value="NZ_BNCF01000003.1"/>
</dbReference>
<evidence type="ECO:0000313" key="7">
    <source>
        <dbReference type="Proteomes" id="UP000636453"/>
    </source>
</evidence>
<organism evidence="6 7">
    <name type="scientific">Vulcaniibacterium thermophilum</name>
    <dbReference type="NCBI Taxonomy" id="1169913"/>
    <lineage>
        <taxon>Bacteria</taxon>
        <taxon>Pseudomonadati</taxon>
        <taxon>Pseudomonadota</taxon>
        <taxon>Gammaproteobacteria</taxon>
        <taxon>Lysobacterales</taxon>
        <taxon>Lysobacteraceae</taxon>
        <taxon>Vulcaniibacterium</taxon>
    </lineage>
</organism>
<sequence length="83" mass="8959">MSADWIGYVAALLTTVAFVPQAAKTIRSKDTRGLSLSMYVVFTAGVACWLVYGILLGSWPMIVANVITFLLAAAILLMKLRHG</sequence>
<keyword evidence="7" id="KW-1185">Reference proteome</keyword>
<accession>A0A918YXS8</accession>
<dbReference type="OrthoDB" id="122062at2"/>
<feature type="transmembrane region" description="Helical" evidence="5">
    <location>
        <begin position="6"/>
        <end position="23"/>
    </location>
</feature>
<dbReference type="EMBL" id="BNCF01000003">
    <property type="protein sequence ID" value="GHE28412.1"/>
    <property type="molecule type" value="Genomic_DNA"/>
</dbReference>
<dbReference type="Gene3D" id="1.20.1280.290">
    <property type="match status" value="1"/>
</dbReference>
<evidence type="ECO:0000256" key="2">
    <source>
        <dbReference type="ARBA" id="ARBA00022692"/>
    </source>
</evidence>
<comment type="caution">
    <text evidence="6">The sequence shown here is derived from an EMBL/GenBank/DDBJ whole genome shotgun (WGS) entry which is preliminary data.</text>
</comment>
<gene>
    <name evidence="6" type="ORF">GCM10007167_07390</name>
</gene>
<dbReference type="GO" id="GO:0051119">
    <property type="term" value="F:sugar transmembrane transporter activity"/>
    <property type="evidence" value="ECO:0007669"/>
    <property type="project" value="InterPro"/>
</dbReference>
<feature type="transmembrane region" description="Helical" evidence="5">
    <location>
        <begin position="35"/>
        <end position="55"/>
    </location>
</feature>
<reference evidence="6" key="1">
    <citation type="journal article" date="2014" name="Int. J. Syst. Evol. Microbiol.">
        <title>Complete genome sequence of Corynebacterium casei LMG S-19264T (=DSM 44701T), isolated from a smear-ripened cheese.</title>
        <authorList>
            <consortium name="US DOE Joint Genome Institute (JGI-PGF)"/>
            <person name="Walter F."/>
            <person name="Albersmeier A."/>
            <person name="Kalinowski J."/>
            <person name="Ruckert C."/>
        </authorList>
    </citation>
    <scope>NUCLEOTIDE SEQUENCE</scope>
    <source>
        <strain evidence="6">KCTC 32020</strain>
    </source>
</reference>
<dbReference type="InterPro" id="IPR047662">
    <property type="entry name" value="SemiSWEET"/>
</dbReference>
<evidence type="ECO:0000256" key="4">
    <source>
        <dbReference type="ARBA" id="ARBA00023136"/>
    </source>
</evidence>
<keyword evidence="6" id="KW-0762">Sugar transport</keyword>
<dbReference type="Pfam" id="PF04193">
    <property type="entry name" value="PQ-loop"/>
    <property type="match status" value="1"/>
</dbReference>
<keyword evidence="6" id="KW-0813">Transport</keyword>
<dbReference type="InterPro" id="IPR006603">
    <property type="entry name" value="PQ-loop_rpt"/>
</dbReference>
<dbReference type="Proteomes" id="UP000636453">
    <property type="component" value="Unassembled WGS sequence"/>
</dbReference>
<name>A0A918YXS8_9GAMM</name>
<evidence type="ECO:0000256" key="3">
    <source>
        <dbReference type="ARBA" id="ARBA00022989"/>
    </source>
</evidence>
<dbReference type="AlphaFoldDB" id="A0A918YXS8"/>
<proteinExistence type="predicted"/>
<protein>
    <submittedName>
        <fullName evidence="6">Sugar transporter SemiSWEET</fullName>
    </submittedName>
</protein>
<comment type="subcellular location">
    <subcellularLocation>
        <location evidence="1">Membrane</location>
        <topology evidence="1">Multi-pass membrane protein</topology>
    </subcellularLocation>
</comment>
<keyword evidence="3 5" id="KW-1133">Transmembrane helix</keyword>
<evidence type="ECO:0000313" key="6">
    <source>
        <dbReference type="EMBL" id="GHE28412.1"/>
    </source>
</evidence>
<keyword evidence="4 5" id="KW-0472">Membrane</keyword>
<keyword evidence="2 5" id="KW-0812">Transmembrane</keyword>
<dbReference type="NCBIfam" id="NF037968">
    <property type="entry name" value="SemiSWEET_2"/>
    <property type="match status" value="1"/>
</dbReference>
<reference evidence="6" key="2">
    <citation type="submission" date="2020-09" db="EMBL/GenBank/DDBJ databases">
        <authorList>
            <person name="Sun Q."/>
            <person name="Kim S."/>
        </authorList>
    </citation>
    <scope>NUCLEOTIDE SEQUENCE</scope>
    <source>
        <strain evidence="6">KCTC 32020</strain>
    </source>
</reference>
<evidence type="ECO:0000256" key="5">
    <source>
        <dbReference type="SAM" id="Phobius"/>
    </source>
</evidence>
<dbReference type="GO" id="GO:0016020">
    <property type="term" value="C:membrane"/>
    <property type="evidence" value="ECO:0007669"/>
    <property type="project" value="UniProtKB-SubCell"/>
</dbReference>
<feature type="transmembrane region" description="Helical" evidence="5">
    <location>
        <begin position="61"/>
        <end position="80"/>
    </location>
</feature>
<evidence type="ECO:0000256" key="1">
    <source>
        <dbReference type="ARBA" id="ARBA00004141"/>
    </source>
</evidence>